<evidence type="ECO:0000313" key="2">
    <source>
        <dbReference type="EMBL" id="MEA3570704.1"/>
    </source>
</evidence>
<evidence type="ECO:0000256" key="1">
    <source>
        <dbReference type="SAM" id="Phobius"/>
    </source>
</evidence>
<evidence type="ECO:0000313" key="3">
    <source>
        <dbReference type="Proteomes" id="UP001292216"/>
    </source>
</evidence>
<feature type="transmembrane region" description="Helical" evidence="1">
    <location>
        <begin position="6"/>
        <end position="27"/>
    </location>
</feature>
<dbReference type="PROSITE" id="PS51257">
    <property type="entry name" value="PROKAR_LIPOPROTEIN"/>
    <property type="match status" value="1"/>
</dbReference>
<gene>
    <name evidence="2" type="ORF">U9M73_11905</name>
</gene>
<feature type="transmembrane region" description="Helical" evidence="1">
    <location>
        <begin position="39"/>
        <end position="59"/>
    </location>
</feature>
<protein>
    <submittedName>
        <fullName evidence="2">Uncharacterized protein</fullName>
    </submittedName>
</protein>
<comment type="caution">
    <text evidence="2">The sequence shown here is derived from an EMBL/GenBank/DDBJ whole genome shotgun (WGS) entry which is preliminary data.</text>
</comment>
<reference evidence="2 3" key="1">
    <citation type="submission" date="2023-12" db="EMBL/GenBank/DDBJ databases">
        <title>Whole genome sequencing of Paenibacillus phoenicis isolated from the Phoenix Mars Lander spacecraft assembly facility.</title>
        <authorList>
            <person name="Garcia A."/>
            <person name="Venkateswaran K."/>
        </authorList>
    </citation>
    <scope>NUCLEOTIDE SEQUENCE [LARGE SCALE GENOMIC DNA]</scope>
    <source>
        <strain evidence="2 3">3PO2SA</strain>
    </source>
</reference>
<sequence>MKKADWVIVIVLITMGLACLIVSAFSFRGMSFTQMGLSIGQACLSMIVIATIFGIVYWFTQRNKP</sequence>
<accession>A0ABU5PL83</accession>
<keyword evidence="1" id="KW-0472">Membrane</keyword>
<keyword evidence="1" id="KW-1133">Transmembrane helix</keyword>
<organism evidence="2 3">
    <name type="scientific">Paenibacillus phoenicis</name>
    <dbReference type="NCBI Taxonomy" id="554117"/>
    <lineage>
        <taxon>Bacteria</taxon>
        <taxon>Bacillati</taxon>
        <taxon>Bacillota</taxon>
        <taxon>Bacilli</taxon>
        <taxon>Bacillales</taxon>
        <taxon>Paenibacillaceae</taxon>
        <taxon>Paenibacillus</taxon>
    </lineage>
</organism>
<dbReference type="Proteomes" id="UP001292216">
    <property type="component" value="Unassembled WGS sequence"/>
</dbReference>
<dbReference type="EMBL" id="JAYERP010000001">
    <property type="protein sequence ID" value="MEA3570704.1"/>
    <property type="molecule type" value="Genomic_DNA"/>
</dbReference>
<dbReference type="RefSeq" id="WP_036644990.1">
    <property type="nucleotide sequence ID" value="NZ_CBCSKM010000018.1"/>
</dbReference>
<keyword evidence="3" id="KW-1185">Reference proteome</keyword>
<name>A0ABU5PL83_9BACL</name>
<proteinExistence type="predicted"/>
<keyword evidence="1" id="KW-0812">Transmembrane</keyword>